<feature type="signal peptide" evidence="1">
    <location>
        <begin position="1"/>
        <end position="24"/>
    </location>
</feature>
<proteinExistence type="predicted"/>
<keyword evidence="1" id="KW-0732">Signal</keyword>
<keyword evidence="4" id="KW-1185">Reference proteome</keyword>
<dbReference type="InterPro" id="IPR012338">
    <property type="entry name" value="Beta-lactam/transpept-like"/>
</dbReference>
<organism evidence="3 4">
    <name type="scientific">Temperatibacter marinus</name>
    <dbReference type="NCBI Taxonomy" id="1456591"/>
    <lineage>
        <taxon>Bacteria</taxon>
        <taxon>Pseudomonadati</taxon>
        <taxon>Pseudomonadota</taxon>
        <taxon>Alphaproteobacteria</taxon>
        <taxon>Kordiimonadales</taxon>
        <taxon>Temperatibacteraceae</taxon>
        <taxon>Temperatibacter</taxon>
    </lineage>
</organism>
<feature type="chain" id="PRO_5041348895" evidence="1">
    <location>
        <begin position="25"/>
        <end position="421"/>
    </location>
</feature>
<dbReference type="Gene3D" id="3.40.710.10">
    <property type="entry name" value="DD-peptidase/beta-lactamase superfamily"/>
    <property type="match status" value="1"/>
</dbReference>
<dbReference type="PANTHER" id="PTHR43283:SF3">
    <property type="entry name" value="BETA-LACTAMASE FAMILY PROTEIN (AFU_ORTHOLOGUE AFUA_5G07500)"/>
    <property type="match status" value="1"/>
</dbReference>
<dbReference type="EMBL" id="CP123872">
    <property type="protein sequence ID" value="WND02643.1"/>
    <property type="molecule type" value="Genomic_DNA"/>
</dbReference>
<reference evidence="3" key="1">
    <citation type="submission" date="2023-04" db="EMBL/GenBank/DDBJ databases">
        <title>Complete genome sequence of Temperatibacter marinus.</title>
        <authorList>
            <person name="Rong J.-C."/>
            <person name="Yi M.-L."/>
            <person name="Zhao Q."/>
        </authorList>
    </citation>
    <scope>NUCLEOTIDE SEQUENCE</scope>
    <source>
        <strain evidence="3">NBRC 110045</strain>
    </source>
</reference>
<protein>
    <submittedName>
        <fullName evidence="3">Serine hydrolase domain-containing protein</fullName>
        <ecNumber evidence="3">3.1.1.103</ecNumber>
    </submittedName>
</protein>
<dbReference type="Pfam" id="PF00144">
    <property type="entry name" value="Beta-lactamase"/>
    <property type="match status" value="1"/>
</dbReference>
<keyword evidence="3" id="KW-0378">Hydrolase</keyword>
<evidence type="ECO:0000259" key="2">
    <source>
        <dbReference type="Pfam" id="PF00144"/>
    </source>
</evidence>
<dbReference type="SUPFAM" id="SSF56601">
    <property type="entry name" value="beta-lactamase/transpeptidase-like"/>
    <property type="match status" value="1"/>
</dbReference>
<dbReference type="KEGG" id="tmk:QGN29_13910"/>
<dbReference type="InterPro" id="IPR050789">
    <property type="entry name" value="Diverse_Enzym_Activities"/>
</dbReference>
<dbReference type="Proteomes" id="UP001268683">
    <property type="component" value="Chromosome"/>
</dbReference>
<dbReference type="GO" id="GO:0016787">
    <property type="term" value="F:hydrolase activity"/>
    <property type="evidence" value="ECO:0007669"/>
    <property type="project" value="UniProtKB-KW"/>
</dbReference>
<dbReference type="PANTHER" id="PTHR43283">
    <property type="entry name" value="BETA-LACTAMASE-RELATED"/>
    <property type="match status" value="1"/>
</dbReference>
<gene>
    <name evidence="3" type="ORF">QGN29_13910</name>
</gene>
<name>A0AA52EGD7_9PROT</name>
<dbReference type="RefSeq" id="WP_310798479.1">
    <property type="nucleotide sequence ID" value="NZ_CP123872.1"/>
</dbReference>
<feature type="domain" description="Beta-lactamase-related" evidence="2">
    <location>
        <begin position="48"/>
        <end position="402"/>
    </location>
</feature>
<evidence type="ECO:0000313" key="4">
    <source>
        <dbReference type="Proteomes" id="UP001268683"/>
    </source>
</evidence>
<dbReference type="InterPro" id="IPR001466">
    <property type="entry name" value="Beta-lactam-related"/>
</dbReference>
<dbReference type="AlphaFoldDB" id="A0AA52EGD7"/>
<evidence type="ECO:0000313" key="3">
    <source>
        <dbReference type="EMBL" id="WND02643.1"/>
    </source>
</evidence>
<sequence>MKSLCKLLVLTLTSLWVFPSALQANDKPIEKIHSPTLTTTDKKLDRITEHFNAYINQGKMAGAISLVTRKGKIIHYEKMGQQNMAQNRPMQDDTIFRIYSMTKPIIGAGLMMLWEDGKFKLDDPVSKYIPEFKNLKVYAGQNDDGSMKTVDMEREMTVRDLLTHTAGLSYGWFSETPVDMLYRSSELLAPHLSTKEFISRLSKIPLLVQPGSRWIYSVSVDVQGYLIEVLSGMPLDQYLREKIFNPLGMKDTGFHVPEANLDRFVEVYTLDKDKGLIPLPAGTIQDFTKKPAFHSGGGGLVSTTFDYLAFAKMILNKGSHKGKKLLSPETVDLMGQNHLPKGVYANPEKTMGFGLGLAVLEGLPADGSKGSNGELNWGGMANTVFWIDPQEDLIAIFMTNMLPFGLLPFREEFKARIYPLN</sequence>
<dbReference type="EC" id="3.1.1.103" evidence="3"/>
<evidence type="ECO:0000256" key="1">
    <source>
        <dbReference type="SAM" id="SignalP"/>
    </source>
</evidence>
<accession>A0AA52EGD7</accession>